<dbReference type="Pfam" id="PF19861">
    <property type="entry name" value="DUF6335"/>
    <property type="match status" value="1"/>
</dbReference>
<feature type="region of interest" description="Disordered" evidence="1">
    <location>
        <begin position="1"/>
        <end position="55"/>
    </location>
</feature>
<organism evidence="2 3">
    <name type="scientific">Myxacorys almedinensis A</name>
    <dbReference type="NCBI Taxonomy" id="2690445"/>
    <lineage>
        <taxon>Bacteria</taxon>
        <taxon>Bacillati</taxon>
        <taxon>Cyanobacteriota</taxon>
        <taxon>Cyanophyceae</taxon>
        <taxon>Leptolyngbyales</taxon>
        <taxon>Leptolyngbyaceae</taxon>
        <taxon>Myxacorys</taxon>
        <taxon>Myxacorys almedinensis</taxon>
    </lineage>
</organism>
<name>A0A8J7Z5K2_9CYAN</name>
<dbReference type="InterPro" id="IPR046298">
    <property type="entry name" value="DUF6335"/>
</dbReference>
<feature type="region of interest" description="Disordered" evidence="1">
    <location>
        <begin position="111"/>
        <end position="134"/>
    </location>
</feature>
<comment type="caution">
    <text evidence="2">The sequence shown here is derived from an EMBL/GenBank/DDBJ whole genome shotgun (WGS) entry which is preliminary data.</text>
</comment>
<dbReference type="Proteomes" id="UP000646053">
    <property type="component" value="Unassembled WGS sequence"/>
</dbReference>
<sequence>MDGAFSEDGEELPQDITESYGTGVHELPGYTLGGRTMRDRAQDLNEATPELTGGDIDANYEQANAVGDESVGGTVSTPDMDIVDDLGKAVGLEMDDANFLHTNDILEQRDDHRWELEPTSSEDYSERRELAEDE</sequence>
<feature type="compositionally biased region" description="Acidic residues" evidence="1">
    <location>
        <begin position="1"/>
        <end position="13"/>
    </location>
</feature>
<protein>
    <submittedName>
        <fullName evidence="2">Uncharacterized protein</fullName>
    </submittedName>
</protein>
<evidence type="ECO:0000313" key="3">
    <source>
        <dbReference type="Proteomes" id="UP000646053"/>
    </source>
</evidence>
<evidence type="ECO:0000313" key="2">
    <source>
        <dbReference type="EMBL" id="NDJ18503.1"/>
    </source>
</evidence>
<feature type="compositionally biased region" description="Basic and acidic residues" evidence="1">
    <location>
        <begin position="124"/>
        <end position="134"/>
    </location>
</feature>
<dbReference type="AlphaFoldDB" id="A0A8J7Z5K2"/>
<evidence type="ECO:0000256" key="1">
    <source>
        <dbReference type="SAM" id="MobiDB-lite"/>
    </source>
</evidence>
<accession>A0A8J7Z5K2</accession>
<dbReference type="EMBL" id="WVIE01000016">
    <property type="protein sequence ID" value="NDJ18503.1"/>
    <property type="molecule type" value="Genomic_DNA"/>
</dbReference>
<keyword evidence="3" id="KW-1185">Reference proteome</keyword>
<proteinExistence type="predicted"/>
<reference evidence="2" key="1">
    <citation type="submission" date="2019-12" db="EMBL/GenBank/DDBJ databases">
        <title>High-Quality draft genome sequences of three cyanobacteria isolated from the limestone walls of the Old Cathedral of Coimbra.</title>
        <authorList>
            <person name="Tiago I."/>
            <person name="Soares F."/>
            <person name="Portugal A."/>
        </authorList>
    </citation>
    <scope>NUCLEOTIDE SEQUENCE</scope>
    <source>
        <strain evidence="2">A</strain>
    </source>
</reference>
<gene>
    <name evidence="2" type="ORF">GS601_14580</name>
</gene>